<proteinExistence type="predicted"/>
<evidence type="ECO:0008006" key="6">
    <source>
        <dbReference type="Google" id="ProtNLM"/>
    </source>
</evidence>
<protein>
    <recommendedName>
        <fullName evidence="6">FAD/NAD(P)-binding domain-containing protein</fullName>
    </recommendedName>
</protein>
<evidence type="ECO:0000256" key="3">
    <source>
        <dbReference type="ARBA" id="ARBA00023002"/>
    </source>
</evidence>
<keyword evidence="5" id="KW-1185">Reference proteome</keyword>
<keyword evidence="2" id="KW-0274">FAD</keyword>
<evidence type="ECO:0000313" key="4">
    <source>
        <dbReference type="EMBL" id="KAH7138004.1"/>
    </source>
</evidence>
<dbReference type="InterPro" id="IPR050346">
    <property type="entry name" value="FMO-like"/>
</dbReference>
<sequence>MMEEVELVVIGAGFYGITSAATYHRLHPTAQILLLDSAPSIGGPWAPHRIFPGLKTNNLWGTYENPDFPMDEEKFGVKKGEHVPAAKVTQYLEALIEENGIEKFVRLSTKVDVVEQTADGWRLHCTNSSGPNDGSVSSINTAKLIIAVGLMNRPSMPKCPRSPDFIPSIIHSYDFGTHYSNTVKPSTRTLVVGAGKSAWDIAYACATQENSTATMLIRPSGDGPVWMSPPYVTPLGLWLEKLVFTRFFGFMSPCPWAETAGFEGWIRSFLHRTWLGRKIVGAFWGILGDDVVELNKLNQHPETKKLRPWRNAFEVGNALSILNYPTNFFDLVREGKINVIVDEVAEYGRGKEVILNSGNKLLVDTVVCATGGELGGSLKFHPPGLEIDLGLPSTNSPSPSDAALIQKAETELYASFPYLKQRDTSRLHHPDPSLRYAQTLSTQAPYRLYRFLVPPSDLPRRSIGFAGALMSLGNASCAYLQSLWLTAYLDGSLALPSTSPSQIKYETYRETQYCVLRNAMGYGNKFPDLVFDSLPYFDLLMRDMGLEGKRKGSLGPWGRNWGRECFRSYGPEDYRGVVGVWEERVKENIGGGGMEVGKKDV</sequence>
<evidence type="ECO:0000313" key="5">
    <source>
        <dbReference type="Proteomes" id="UP000700596"/>
    </source>
</evidence>
<dbReference type="InterPro" id="IPR036188">
    <property type="entry name" value="FAD/NAD-bd_sf"/>
</dbReference>
<keyword evidence="3" id="KW-0560">Oxidoreductase</keyword>
<comment type="caution">
    <text evidence="4">The sequence shown here is derived from an EMBL/GenBank/DDBJ whole genome shotgun (WGS) entry which is preliminary data.</text>
</comment>
<accession>A0A9P9J1J3</accession>
<name>A0A9P9J1J3_9PLEO</name>
<evidence type="ECO:0000256" key="2">
    <source>
        <dbReference type="ARBA" id="ARBA00022827"/>
    </source>
</evidence>
<gene>
    <name evidence="4" type="ORF">B0J11DRAFT_2773</name>
</gene>
<organism evidence="4 5">
    <name type="scientific">Dendryphion nanum</name>
    <dbReference type="NCBI Taxonomy" id="256645"/>
    <lineage>
        <taxon>Eukaryota</taxon>
        <taxon>Fungi</taxon>
        <taxon>Dikarya</taxon>
        <taxon>Ascomycota</taxon>
        <taxon>Pezizomycotina</taxon>
        <taxon>Dothideomycetes</taxon>
        <taxon>Pleosporomycetidae</taxon>
        <taxon>Pleosporales</taxon>
        <taxon>Torulaceae</taxon>
        <taxon>Dendryphion</taxon>
    </lineage>
</organism>
<dbReference type="AlphaFoldDB" id="A0A9P9J1J3"/>
<dbReference type="PANTHER" id="PTHR23023">
    <property type="entry name" value="DIMETHYLANILINE MONOOXYGENASE"/>
    <property type="match status" value="1"/>
</dbReference>
<dbReference type="Pfam" id="PF13738">
    <property type="entry name" value="Pyr_redox_3"/>
    <property type="match status" value="1"/>
</dbReference>
<dbReference type="SUPFAM" id="SSF51905">
    <property type="entry name" value="FAD/NAD(P)-binding domain"/>
    <property type="match status" value="2"/>
</dbReference>
<keyword evidence="1" id="KW-0285">Flavoprotein</keyword>
<evidence type="ECO:0000256" key="1">
    <source>
        <dbReference type="ARBA" id="ARBA00022630"/>
    </source>
</evidence>
<dbReference type="Gene3D" id="3.50.50.60">
    <property type="entry name" value="FAD/NAD(P)-binding domain"/>
    <property type="match status" value="1"/>
</dbReference>
<dbReference type="EMBL" id="JAGMWT010000001">
    <property type="protein sequence ID" value="KAH7138004.1"/>
    <property type="molecule type" value="Genomic_DNA"/>
</dbReference>
<dbReference type="Proteomes" id="UP000700596">
    <property type="component" value="Unassembled WGS sequence"/>
</dbReference>
<dbReference type="GO" id="GO:0016491">
    <property type="term" value="F:oxidoreductase activity"/>
    <property type="evidence" value="ECO:0007669"/>
    <property type="project" value="UniProtKB-KW"/>
</dbReference>
<reference evidence="4" key="1">
    <citation type="journal article" date="2021" name="Nat. Commun.">
        <title>Genetic determinants of endophytism in the Arabidopsis root mycobiome.</title>
        <authorList>
            <person name="Mesny F."/>
            <person name="Miyauchi S."/>
            <person name="Thiergart T."/>
            <person name="Pickel B."/>
            <person name="Atanasova L."/>
            <person name="Karlsson M."/>
            <person name="Huettel B."/>
            <person name="Barry K.W."/>
            <person name="Haridas S."/>
            <person name="Chen C."/>
            <person name="Bauer D."/>
            <person name="Andreopoulos W."/>
            <person name="Pangilinan J."/>
            <person name="LaButti K."/>
            <person name="Riley R."/>
            <person name="Lipzen A."/>
            <person name="Clum A."/>
            <person name="Drula E."/>
            <person name="Henrissat B."/>
            <person name="Kohler A."/>
            <person name="Grigoriev I.V."/>
            <person name="Martin F.M."/>
            <person name="Hacquard S."/>
        </authorList>
    </citation>
    <scope>NUCLEOTIDE SEQUENCE</scope>
    <source>
        <strain evidence="4">MPI-CAGE-CH-0243</strain>
    </source>
</reference>
<dbReference type="OrthoDB" id="2915840at2759"/>